<evidence type="ECO:0000256" key="3">
    <source>
        <dbReference type="ARBA" id="ARBA00022840"/>
    </source>
</evidence>
<keyword evidence="2 5" id="KW-0547">Nucleotide-binding</keyword>
<dbReference type="PROSITE" id="PS50011">
    <property type="entry name" value="PROTEIN_KINASE_DOM"/>
    <property type="match status" value="1"/>
</dbReference>
<evidence type="ECO:0000256" key="4">
    <source>
        <dbReference type="ARBA" id="ARBA00023860"/>
    </source>
</evidence>
<dbReference type="Pfam" id="PF00069">
    <property type="entry name" value="Pkinase"/>
    <property type="match status" value="1"/>
</dbReference>
<dbReference type="PANTHER" id="PTHR11909">
    <property type="entry name" value="CASEIN KINASE-RELATED"/>
    <property type="match status" value="1"/>
</dbReference>
<dbReference type="EMBL" id="LDAU01000254">
    <property type="protein sequence ID" value="KRW98299.1"/>
    <property type="molecule type" value="Genomic_DNA"/>
</dbReference>
<dbReference type="InterPro" id="IPR000719">
    <property type="entry name" value="Prot_kinase_dom"/>
</dbReference>
<reference evidence="9 10" key="1">
    <citation type="journal article" date="2015" name="Sci. Rep.">
        <title>Genome of the facultative scuticociliatosis pathogen Pseudocohnilembus persalinus provides insight into its virulence through horizontal gene transfer.</title>
        <authorList>
            <person name="Xiong J."/>
            <person name="Wang G."/>
            <person name="Cheng J."/>
            <person name="Tian M."/>
            <person name="Pan X."/>
            <person name="Warren A."/>
            <person name="Jiang C."/>
            <person name="Yuan D."/>
            <person name="Miao W."/>
        </authorList>
    </citation>
    <scope>NUCLEOTIDE SEQUENCE [LARGE SCALE GENOMIC DNA]</scope>
    <source>
        <strain evidence="9">36N120E</strain>
    </source>
</reference>
<dbReference type="CDD" id="cd14016">
    <property type="entry name" value="STKc_CK1"/>
    <property type="match status" value="1"/>
</dbReference>
<evidence type="ECO:0000259" key="8">
    <source>
        <dbReference type="PROSITE" id="PS50011"/>
    </source>
</evidence>
<evidence type="ECO:0000256" key="7">
    <source>
        <dbReference type="SAM" id="MobiDB-lite"/>
    </source>
</evidence>
<feature type="binding site" evidence="5">
    <location>
        <position position="47"/>
    </location>
    <ligand>
        <name>ATP</name>
        <dbReference type="ChEBI" id="CHEBI:30616"/>
    </ligand>
</feature>
<evidence type="ECO:0000256" key="1">
    <source>
        <dbReference type="ARBA" id="ARBA00012513"/>
    </source>
</evidence>
<evidence type="ECO:0000313" key="10">
    <source>
        <dbReference type="Proteomes" id="UP000054937"/>
    </source>
</evidence>
<protein>
    <recommendedName>
        <fullName evidence="4">Casein kinase I</fullName>
        <ecNumber evidence="1">2.7.11.1</ecNumber>
    </recommendedName>
</protein>
<name>A0A0V0Q807_PSEPJ</name>
<dbReference type="GO" id="GO:0005524">
    <property type="term" value="F:ATP binding"/>
    <property type="evidence" value="ECO:0007669"/>
    <property type="project" value="UniProtKB-UniRule"/>
</dbReference>
<keyword evidence="3 5" id="KW-0067">ATP-binding</keyword>
<keyword evidence="9" id="KW-0418">Kinase</keyword>
<dbReference type="GO" id="GO:0004674">
    <property type="term" value="F:protein serine/threonine kinase activity"/>
    <property type="evidence" value="ECO:0007669"/>
    <property type="project" value="UniProtKB-KW"/>
</dbReference>
<organism evidence="9 10">
    <name type="scientific">Pseudocohnilembus persalinus</name>
    <name type="common">Ciliate</name>
    <dbReference type="NCBI Taxonomy" id="266149"/>
    <lineage>
        <taxon>Eukaryota</taxon>
        <taxon>Sar</taxon>
        <taxon>Alveolata</taxon>
        <taxon>Ciliophora</taxon>
        <taxon>Intramacronucleata</taxon>
        <taxon>Oligohymenophorea</taxon>
        <taxon>Scuticociliatia</taxon>
        <taxon>Philasterida</taxon>
        <taxon>Pseudocohnilembidae</taxon>
        <taxon>Pseudocohnilembus</taxon>
    </lineage>
</organism>
<dbReference type="PROSITE" id="PS00108">
    <property type="entry name" value="PROTEIN_KINASE_ST"/>
    <property type="match status" value="1"/>
</dbReference>
<dbReference type="PROSITE" id="PS00107">
    <property type="entry name" value="PROTEIN_KINASE_ATP"/>
    <property type="match status" value="1"/>
</dbReference>
<feature type="domain" description="Protein kinase" evidence="8">
    <location>
        <begin position="18"/>
        <end position="287"/>
    </location>
</feature>
<dbReference type="InterPro" id="IPR017441">
    <property type="entry name" value="Protein_kinase_ATP_BS"/>
</dbReference>
<dbReference type="AlphaFoldDB" id="A0A0V0Q807"/>
<dbReference type="Proteomes" id="UP000054937">
    <property type="component" value="Unassembled WGS sequence"/>
</dbReference>
<sequence>MGDIDELMKAKIGGKYTLMAGKKIGIGSFGTVYIGVDQNTDEVVAIKIEDAKILHPILPYEAKIMQRLQGKNGIPKLYFSGEVAGFNVMATDMLGPSLEDLFNLCDRKFSLKTVLLIADQLISRIETFHHKGFVHRDIKPENCLIGLAKKSNTFHLIDYGLAKKFRDLKTHQHIPYKENKGLVGTARYASLNSHLGMELSRRDDLETLGYMFVYFLKGYLPWQGIKISDRQEKFNKIMEKKLITPPEIFCKGLPIEFSIYFNYLKSLKFEEKPDYSYLRKMFLKLFVSKKFKLDYIYDWCINPHDVDGGENNPIRVYQKNNDTDNPLKIMIDTTIPQKPLSQQEQDEINYGLENQQYQQDDMLQSQYNQEKDYNDDQNLTPGQQILDQNEEYEKNSNQIQSQQQQQDSLEKKDQIQNLEENNEPDKSIFE</sequence>
<dbReference type="EC" id="2.7.11.1" evidence="1"/>
<dbReference type="OMA" id="WGLPIAN"/>
<gene>
    <name evidence="9" type="ORF">PPERSA_02076</name>
</gene>
<evidence type="ECO:0000256" key="2">
    <source>
        <dbReference type="ARBA" id="ARBA00022741"/>
    </source>
</evidence>
<comment type="caution">
    <text evidence="9">The sequence shown here is derived from an EMBL/GenBank/DDBJ whole genome shotgun (WGS) entry which is preliminary data.</text>
</comment>
<comment type="similarity">
    <text evidence="6">Belongs to the protein kinase superfamily.</text>
</comment>
<dbReference type="InterPro" id="IPR011009">
    <property type="entry name" value="Kinase-like_dom_sf"/>
</dbReference>
<keyword evidence="9" id="KW-0808">Transferase</keyword>
<dbReference type="InParanoid" id="A0A0V0Q807"/>
<dbReference type="SMART" id="SM00220">
    <property type="entry name" value="S_TKc"/>
    <property type="match status" value="1"/>
</dbReference>
<dbReference type="SUPFAM" id="SSF56112">
    <property type="entry name" value="Protein kinase-like (PK-like)"/>
    <property type="match status" value="1"/>
</dbReference>
<evidence type="ECO:0000313" key="9">
    <source>
        <dbReference type="EMBL" id="KRW98299.1"/>
    </source>
</evidence>
<dbReference type="InterPro" id="IPR008271">
    <property type="entry name" value="Ser/Thr_kinase_AS"/>
</dbReference>
<accession>A0A0V0Q807</accession>
<proteinExistence type="inferred from homology"/>
<evidence type="ECO:0000256" key="6">
    <source>
        <dbReference type="RuleBase" id="RU000304"/>
    </source>
</evidence>
<keyword evidence="10" id="KW-1185">Reference proteome</keyword>
<evidence type="ECO:0000256" key="5">
    <source>
        <dbReference type="PROSITE-ProRule" id="PRU10141"/>
    </source>
</evidence>
<dbReference type="Gene3D" id="1.10.510.10">
    <property type="entry name" value="Transferase(Phosphotransferase) domain 1"/>
    <property type="match status" value="1"/>
</dbReference>
<dbReference type="InterPro" id="IPR050235">
    <property type="entry name" value="CK1_Ser-Thr_kinase"/>
</dbReference>
<feature type="region of interest" description="Disordered" evidence="7">
    <location>
        <begin position="389"/>
        <end position="430"/>
    </location>
</feature>
<feature type="compositionally biased region" description="Low complexity" evidence="7">
    <location>
        <begin position="395"/>
        <end position="406"/>
    </location>
</feature>
<keyword evidence="6" id="KW-0723">Serine/threonine-protein kinase</keyword>
<dbReference type="FunFam" id="1.10.510.10:FF:000596">
    <property type="entry name" value="CK1 family protein kinase"/>
    <property type="match status" value="1"/>
</dbReference>